<keyword evidence="1" id="KW-0472">Membrane</keyword>
<reference evidence="2 3" key="1">
    <citation type="submission" date="2016-10" db="EMBL/GenBank/DDBJ databases">
        <authorList>
            <person name="de Groot N.N."/>
        </authorList>
    </citation>
    <scope>NUCLEOTIDE SEQUENCE [LARGE SCALE GENOMIC DNA]</scope>
    <source>
        <strain evidence="2 3">DSM 25186</strain>
    </source>
</reference>
<name>A0A1G9EDY6_9BACT</name>
<sequence>MTVGGAAMIFAGLVMLRGGGNLFGTGITGWGGLIPFFIGLIFFSSGIRLLRGTQ</sequence>
<keyword evidence="1" id="KW-1133">Transmembrane helix</keyword>
<accession>A0A1G9EDY6</accession>
<dbReference type="STRING" id="1075417.SAMN05421823_103437"/>
<dbReference type="Proteomes" id="UP000198510">
    <property type="component" value="Unassembled WGS sequence"/>
</dbReference>
<gene>
    <name evidence="2" type="ORF">SAMN05421823_103437</name>
</gene>
<dbReference type="RefSeq" id="WP_176955966.1">
    <property type="nucleotide sequence ID" value="NZ_FNFO01000003.1"/>
</dbReference>
<proteinExistence type="predicted"/>
<evidence type="ECO:0000313" key="2">
    <source>
        <dbReference type="EMBL" id="SDK74293.1"/>
    </source>
</evidence>
<protein>
    <submittedName>
        <fullName evidence="2">Uncharacterized protein</fullName>
    </submittedName>
</protein>
<evidence type="ECO:0000313" key="3">
    <source>
        <dbReference type="Proteomes" id="UP000198510"/>
    </source>
</evidence>
<feature type="transmembrane region" description="Helical" evidence="1">
    <location>
        <begin position="28"/>
        <end position="50"/>
    </location>
</feature>
<keyword evidence="3" id="KW-1185">Reference proteome</keyword>
<evidence type="ECO:0000256" key="1">
    <source>
        <dbReference type="SAM" id="Phobius"/>
    </source>
</evidence>
<dbReference type="AlphaFoldDB" id="A0A1G9EDY6"/>
<keyword evidence="1" id="KW-0812">Transmembrane</keyword>
<dbReference type="EMBL" id="FNFO01000003">
    <property type="protein sequence ID" value="SDK74293.1"/>
    <property type="molecule type" value="Genomic_DNA"/>
</dbReference>
<organism evidence="2 3">
    <name type="scientific">Catalinimonas alkaloidigena</name>
    <dbReference type="NCBI Taxonomy" id="1075417"/>
    <lineage>
        <taxon>Bacteria</taxon>
        <taxon>Pseudomonadati</taxon>
        <taxon>Bacteroidota</taxon>
        <taxon>Cytophagia</taxon>
        <taxon>Cytophagales</taxon>
        <taxon>Catalimonadaceae</taxon>
        <taxon>Catalinimonas</taxon>
    </lineage>
</organism>